<dbReference type="GO" id="GO:0046872">
    <property type="term" value="F:metal ion binding"/>
    <property type="evidence" value="ECO:0007669"/>
    <property type="project" value="UniProtKB-KW"/>
</dbReference>
<keyword evidence="4" id="KW-0408">Iron</keyword>
<evidence type="ECO:0000256" key="1">
    <source>
        <dbReference type="ARBA" id="ARBA00022714"/>
    </source>
</evidence>
<dbReference type="Pfam" id="PF11723">
    <property type="entry name" value="Aromatic_hydrox"/>
    <property type="match status" value="1"/>
</dbReference>
<keyword evidence="2" id="KW-0479">Metal-binding</keyword>
<evidence type="ECO:0000256" key="4">
    <source>
        <dbReference type="ARBA" id="ARBA00023004"/>
    </source>
</evidence>
<sequence length="409" mass="45758">MGGVSRVARKQSPGVLGDRRRWVLEGQVDVEPEAGGSTKSKGSRQFLKDKLPRAGLKEFWYPAARAKAVGEKPIAVKLLGDEVALFRDGGKVHAVHNRCPHRGLPMSMGKRHFPGTISCGYHGWTFDMKGNCVAALNEGPCSRLPGRVNLRTYPVEERSGIVWIFMGDKAPKPIEEDVPAELLDKDAITYFHVENWDFNWLPGLENLMDTHDLFVHRNSPFYLFTKIPAWAEVGSEVMADGRGVAYHYSKVGPLQEDYPGLGKWPKRVWWRRKRIAAPSGEYLTAELRLPGITRVGFTTLMFIRYMVPIDENSCRAFLFSTRRVTGIRALFYRAYYHLWASWSLLKLFIGQDTVVFGAQDYDAPEQLSAPDNGIIKWRRILASFAAAEAGQGDGGSGGRKISKIDVAAA</sequence>
<dbReference type="OrthoDB" id="9800776at2"/>
<dbReference type="InterPro" id="IPR017941">
    <property type="entry name" value="Rieske_2Fe-2S"/>
</dbReference>
<evidence type="ECO:0000313" key="8">
    <source>
        <dbReference type="Proteomes" id="UP000218934"/>
    </source>
</evidence>
<evidence type="ECO:0000256" key="5">
    <source>
        <dbReference type="ARBA" id="ARBA00023014"/>
    </source>
</evidence>
<dbReference type="Pfam" id="PF00355">
    <property type="entry name" value="Rieske"/>
    <property type="match status" value="1"/>
</dbReference>
<dbReference type="InterPro" id="IPR050584">
    <property type="entry name" value="Cholesterol_7-desaturase"/>
</dbReference>
<gene>
    <name evidence="7" type="ORF">COO09_14295</name>
</gene>
<dbReference type="Gene3D" id="3.90.380.10">
    <property type="entry name" value="Naphthalene 1,2-dioxygenase Alpha Subunit, Chain A, domain 1"/>
    <property type="match status" value="1"/>
</dbReference>
<reference evidence="7 8" key="1">
    <citation type="submission" date="2017-09" db="EMBL/GenBank/DDBJ databases">
        <title>The Catabolism of 3,6-Dichlorosalicylic acid is Initiated by the Cytochrome P450 Monooxygenase DsmABC in Rhizorhabdus dicambivorans Ndbn-20.</title>
        <authorList>
            <person name="Na L."/>
        </authorList>
    </citation>
    <scope>NUCLEOTIDE SEQUENCE [LARGE SCALE GENOMIC DNA]</scope>
    <source>
        <strain evidence="7 8">Ndbn-20m</strain>
    </source>
</reference>
<feature type="domain" description="Rieske" evidence="6">
    <location>
        <begin position="60"/>
        <end position="164"/>
    </location>
</feature>
<accession>A0A2A4FVI4</accession>
<dbReference type="EMBL" id="NWUF01000013">
    <property type="protein sequence ID" value="PCE41682.1"/>
    <property type="molecule type" value="Genomic_DNA"/>
</dbReference>
<keyword evidence="5" id="KW-0411">Iron-sulfur</keyword>
<dbReference type="PANTHER" id="PTHR21266">
    <property type="entry name" value="IRON-SULFUR DOMAIN CONTAINING PROTEIN"/>
    <property type="match status" value="1"/>
</dbReference>
<evidence type="ECO:0000256" key="2">
    <source>
        <dbReference type="ARBA" id="ARBA00022723"/>
    </source>
</evidence>
<proteinExistence type="predicted"/>
<name>A0A2A4FVI4_9SPHN</name>
<dbReference type="GO" id="GO:0051537">
    <property type="term" value="F:2 iron, 2 sulfur cluster binding"/>
    <property type="evidence" value="ECO:0007669"/>
    <property type="project" value="UniProtKB-KW"/>
</dbReference>
<dbReference type="KEGG" id="rdi:CMV14_09370"/>
<organism evidence="7 8">
    <name type="scientific">Rhizorhabdus dicambivorans</name>
    <dbReference type="NCBI Taxonomy" id="1850238"/>
    <lineage>
        <taxon>Bacteria</taxon>
        <taxon>Pseudomonadati</taxon>
        <taxon>Pseudomonadota</taxon>
        <taxon>Alphaproteobacteria</taxon>
        <taxon>Sphingomonadales</taxon>
        <taxon>Sphingomonadaceae</taxon>
        <taxon>Rhizorhabdus</taxon>
    </lineage>
</organism>
<protein>
    <recommendedName>
        <fullName evidence="6">Rieske domain-containing protein</fullName>
    </recommendedName>
</protein>
<dbReference type="InterPro" id="IPR021028">
    <property type="entry name" value="Homotrim_ring_OHase_catalytic"/>
</dbReference>
<dbReference type="PANTHER" id="PTHR21266:SF59">
    <property type="entry name" value="BLR4922 PROTEIN"/>
    <property type="match status" value="1"/>
</dbReference>
<dbReference type="InterPro" id="IPR036922">
    <property type="entry name" value="Rieske_2Fe-2S_sf"/>
</dbReference>
<keyword evidence="3" id="KW-0560">Oxidoreductase</keyword>
<keyword evidence="1" id="KW-0001">2Fe-2S</keyword>
<dbReference type="Proteomes" id="UP000218934">
    <property type="component" value="Unassembled WGS sequence"/>
</dbReference>
<comment type="caution">
    <text evidence="7">The sequence shown here is derived from an EMBL/GenBank/DDBJ whole genome shotgun (WGS) entry which is preliminary data.</text>
</comment>
<dbReference type="GO" id="GO:0016491">
    <property type="term" value="F:oxidoreductase activity"/>
    <property type="evidence" value="ECO:0007669"/>
    <property type="project" value="UniProtKB-KW"/>
</dbReference>
<dbReference type="PROSITE" id="PS51296">
    <property type="entry name" value="RIESKE"/>
    <property type="match status" value="1"/>
</dbReference>
<dbReference type="Gene3D" id="2.20.25.680">
    <property type="match status" value="1"/>
</dbReference>
<evidence type="ECO:0000256" key="3">
    <source>
        <dbReference type="ARBA" id="ARBA00023002"/>
    </source>
</evidence>
<dbReference type="SUPFAM" id="SSF55961">
    <property type="entry name" value="Bet v1-like"/>
    <property type="match status" value="1"/>
</dbReference>
<keyword evidence="8" id="KW-1185">Reference proteome</keyword>
<dbReference type="CDD" id="cd03469">
    <property type="entry name" value="Rieske_RO_Alpha_N"/>
    <property type="match status" value="1"/>
</dbReference>
<dbReference type="AlphaFoldDB" id="A0A2A4FVI4"/>
<dbReference type="Gene3D" id="2.20.25.10">
    <property type="match status" value="1"/>
</dbReference>
<evidence type="ECO:0000313" key="7">
    <source>
        <dbReference type="EMBL" id="PCE41682.1"/>
    </source>
</evidence>
<dbReference type="SUPFAM" id="SSF50022">
    <property type="entry name" value="ISP domain"/>
    <property type="match status" value="1"/>
</dbReference>
<evidence type="ECO:0000259" key="6">
    <source>
        <dbReference type="PROSITE" id="PS51296"/>
    </source>
</evidence>